<dbReference type="AlphaFoldDB" id="A0AAN5CC66"/>
<organism evidence="1 2">
    <name type="scientific">Pristionchus mayeri</name>
    <dbReference type="NCBI Taxonomy" id="1317129"/>
    <lineage>
        <taxon>Eukaryota</taxon>
        <taxon>Metazoa</taxon>
        <taxon>Ecdysozoa</taxon>
        <taxon>Nematoda</taxon>
        <taxon>Chromadorea</taxon>
        <taxon>Rhabditida</taxon>
        <taxon>Rhabditina</taxon>
        <taxon>Diplogasteromorpha</taxon>
        <taxon>Diplogasteroidea</taxon>
        <taxon>Neodiplogasteridae</taxon>
        <taxon>Pristionchus</taxon>
    </lineage>
</organism>
<comment type="caution">
    <text evidence="1">The sequence shown here is derived from an EMBL/GenBank/DDBJ whole genome shotgun (WGS) entry which is preliminary data.</text>
</comment>
<accession>A0AAN5CC66</accession>
<reference evidence="2" key="1">
    <citation type="submission" date="2022-10" db="EMBL/GenBank/DDBJ databases">
        <title>Genome assembly of Pristionchus species.</title>
        <authorList>
            <person name="Yoshida K."/>
            <person name="Sommer R.J."/>
        </authorList>
    </citation>
    <scope>NUCLEOTIDE SEQUENCE [LARGE SCALE GENOMIC DNA]</scope>
    <source>
        <strain evidence="2">RS5460</strain>
    </source>
</reference>
<dbReference type="EMBL" id="BTRK01000002">
    <property type="protein sequence ID" value="GMR36949.1"/>
    <property type="molecule type" value="Genomic_DNA"/>
</dbReference>
<sequence length="239" mass="26835">MDLLNCPLELDVPIVGANCEVRTSDTEPTNSDINPRTTFDDTLDEFLMKIRAEIAMEELKRRAPPPKDTPAPKRVNGRRSVLNHHPSLLSLSSKDRPLRICKVERPTPPPTPSDFIDNRRYKFSFAVLPPSVPRCDPIKICRPLNPTHSDPLYSTASIKHEVRWSNAMTRSVSSILPFHPGPFCRQNPILIQTTTTSFSDINNSLMGESTSVNTPVERESVAEFFNGESDAEDELIQVD</sequence>
<name>A0AAN5CC66_9BILA</name>
<dbReference type="Proteomes" id="UP001328107">
    <property type="component" value="Unassembled WGS sequence"/>
</dbReference>
<gene>
    <name evidence="1" type="ORF">PMAYCL1PPCAC_07144</name>
</gene>
<evidence type="ECO:0000313" key="2">
    <source>
        <dbReference type="Proteomes" id="UP001328107"/>
    </source>
</evidence>
<proteinExistence type="predicted"/>
<protein>
    <submittedName>
        <fullName evidence="1">Uncharacterized protein</fullName>
    </submittedName>
</protein>
<evidence type="ECO:0000313" key="1">
    <source>
        <dbReference type="EMBL" id="GMR36949.1"/>
    </source>
</evidence>
<keyword evidence="2" id="KW-1185">Reference proteome</keyword>